<dbReference type="SUPFAM" id="SSF56300">
    <property type="entry name" value="Metallo-dependent phosphatases"/>
    <property type="match status" value="1"/>
</dbReference>
<keyword evidence="3" id="KW-1185">Reference proteome</keyword>
<dbReference type="Gene3D" id="3.60.21.70">
    <property type="entry name" value="PhoD-like phosphatase"/>
    <property type="match status" value="1"/>
</dbReference>
<dbReference type="InterPro" id="IPR029052">
    <property type="entry name" value="Metallo-depent_PP-like"/>
</dbReference>
<accession>A0ABT0N2C5</accession>
<organism evidence="2 3">
    <name type="scientific">Shewanella corallii</name>
    <dbReference type="NCBI Taxonomy" id="560080"/>
    <lineage>
        <taxon>Bacteria</taxon>
        <taxon>Pseudomonadati</taxon>
        <taxon>Pseudomonadota</taxon>
        <taxon>Gammaproteobacteria</taxon>
        <taxon>Alteromonadales</taxon>
        <taxon>Shewanellaceae</taxon>
        <taxon>Shewanella</taxon>
    </lineage>
</organism>
<protein>
    <submittedName>
        <fullName evidence="2">Alkaline phosphatase family protein</fullName>
    </submittedName>
</protein>
<dbReference type="PANTHER" id="PTHR37031:SF2">
    <property type="entry name" value="PHOD-LIKE PHOSPHATASE METALLOPHOSPHATASE DOMAIN-CONTAINING PROTEIN"/>
    <property type="match status" value="1"/>
</dbReference>
<gene>
    <name evidence="2" type="ORF">L2725_00815</name>
</gene>
<proteinExistence type="predicted"/>
<dbReference type="Proteomes" id="UP001202831">
    <property type="component" value="Unassembled WGS sequence"/>
</dbReference>
<dbReference type="PANTHER" id="PTHR37031">
    <property type="entry name" value="METALLOPHOSPHATASE BINDING DOMAIN PROTEIN"/>
    <property type="match status" value="1"/>
</dbReference>
<feature type="region of interest" description="Disordered" evidence="1">
    <location>
        <begin position="626"/>
        <end position="646"/>
    </location>
</feature>
<name>A0ABT0N2C5_9GAMM</name>
<evidence type="ECO:0000313" key="3">
    <source>
        <dbReference type="Proteomes" id="UP001202831"/>
    </source>
</evidence>
<dbReference type="EMBL" id="JAKIKT010000001">
    <property type="protein sequence ID" value="MCL2912335.1"/>
    <property type="molecule type" value="Genomic_DNA"/>
</dbReference>
<evidence type="ECO:0000313" key="2">
    <source>
        <dbReference type="EMBL" id="MCL2912335.1"/>
    </source>
</evidence>
<sequence>MDHQLNIASLPLVLAGPVLRHCDNNHFTLWFVTSSPMQQLTLTLGDKAYQLGEADLHCVQLGSKAWQYLIQLEQQQLLPSKVEVSYQLNDSEHGDLFGRLSGLTYAGKAHPNLVVQPGVQNLMHGSCRNPHHFSADALVAADTRIAGVQPQERPSLLMMTGDQVYVDDIGGPMLYAIGKVIQALGLPTESFEGAGLNNSNQISYQPAAMYQRHKRLLPKTEYPAKTPLWHWYINHPIFTTAMGENHLVCLSEIIALYLLTWSPELWDRIDIPKNVSGLSRPNQARWQKEWQHLLEFKSGLSQVRRLLAHIPTYMIFDDHDITDDWNLTAKWEEAAYGHRFSKRIIGNALIGYTLFQGLGNQPKRFEQDIRPLLDDLLNQQGHALDKQKQNSLIDALLKFEKWHYSLDTSPRIVVLDTRTRRWRSESNLAKPSGLMDWEALMDMQQELIDLDKVIIVSPAPMFGVKLIEAVQRTATFIGASLMVDAENWMAHPGAASALLSIFTHRKTPQEFVILSGDVHYSFAYDVSVRFRSESPGIYQITASGFKNQFPEKLLPWFDKFNGWLYGYFSPLNLLTKRKRMLIRGRRPNGDIRKRLVNQSGVGMVEFAASGAPVSISVLHGDMTETRFDPPGHTFSRQERPALPKPE</sequence>
<evidence type="ECO:0000256" key="1">
    <source>
        <dbReference type="SAM" id="MobiDB-lite"/>
    </source>
</evidence>
<dbReference type="InterPro" id="IPR038607">
    <property type="entry name" value="PhoD-like_sf"/>
</dbReference>
<reference evidence="2 3" key="1">
    <citation type="submission" date="2022-01" db="EMBL/GenBank/DDBJ databases">
        <title>Whole genome-based taxonomy of the Shewanellaceae.</title>
        <authorList>
            <person name="Martin-Rodriguez A.J."/>
        </authorList>
    </citation>
    <scope>NUCLEOTIDE SEQUENCE [LARGE SCALE GENOMIC DNA]</scope>
    <source>
        <strain evidence="2 3">DSM 21332</strain>
    </source>
</reference>
<dbReference type="RefSeq" id="WP_249247118.1">
    <property type="nucleotide sequence ID" value="NZ_JAKIKT010000001.1"/>
</dbReference>
<comment type="caution">
    <text evidence="2">The sequence shown here is derived from an EMBL/GenBank/DDBJ whole genome shotgun (WGS) entry which is preliminary data.</text>
</comment>